<organism evidence="2 3">
    <name type="scientific">Maribellus luteus</name>
    <dbReference type="NCBI Taxonomy" id="2305463"/>
    <lineage>
        <taxon>Bacteria</taxon>
        <taxon>Pseudomonadati</taxon>
        <taxon>Bacteroidota</taxon>
        <taxon>Bacteroidia</taxon>
        <taxon>Marinilabiliales</taxon>
        <taxon>Prolixibacteraceae</taxon>
        <taxon>Maribellus</taxon>
    </lineage>
</organism>
<evidence type="ECO:0000313" key="2">
    <source>
        <dbReference type="EMBL" id="RIJ46269.1"/>
    </source>
</evidence>
<proteinExistence type="predicted"/>
<reference evidence="2 3" key="1">
    <citation type="submission" date="2018-08" db="EMBL/GenBank/DDBJ databases">
        <title>Pallidiluteibacterium maritimus gen. nov., sp. nov., isolated from coastal sediment.</title>
        <authorList>
            <person name="Zhou L.Y."/>
        </authorList>
    </citation>
    <scope>NUCLEOTIDE SEQUENCE [LARGE SCALE GENOMIC DNA]</scope>
    <source>
        <strain evidence="2 3">XSD2</strain>
    </source>
</reference>
<dbReference type="GO" id="GO:0006313">
    <property type="term" value="P:DNA transposition"/>
    <property type="evidence" value="ECO:0007669"/>
    <property type="project" value="InterPro"/>
</dbReference>
<dbReference type="OrthoDB" id="9788881at2"/>
<dbReference type="SMART" id="SM01321">
    <property type="entry name" value="Y1_Tnp"/>
    <property type="match status" value="1"/>
</dbReference>
<evidence type="ECO:0000313" key="3">
    <source>
        <dbReference type="Proteomes" id="UP000265926"/>
    </source>
</evidence>
<accession>A0A399STS9</accession>
<dbReference type="AlphaFoldDB" id="A0A399STS9"/>
<keyword evidence="3" id="KW-1185">Reference proteome</keyword>
<feature type="domain" description="Transposase IS200-like" evidence="1">
    <location>
        <begin position="11"/>
        <end position="153"/>
    </location>
</feature>
<dbReference type="GO" id="GO:0003677">
    <property type="term" value="F:DNA binding"/>
    <property type="evidence" value="ECO:0007669"/>
    <property type="project" value="InterPro"/>
</dbReference>
<comment type="caution">
    <text evidence="2">The sequence shown here is derived from an EMBL/GenBank/DDBJ whole genome shotgun (WGS) entry which is preliminary data.</text>
</comment>
<dbReference type="SUPFAM" id="SSF143422">
    <property type="entry name" value="Transposase IS200-like"/>
    <property type="match status" value="1"/>
</dbReference>
<dbReference type="InterPro" id="IPR002686">
    <property type="entry name" value="Transposase_17"/>
</dbReference>
<evidence type="ECO:0000259" key="1">
    <source>
        <dbReference type="SMART" id="SM01321"/>
    </source>
</evidence>
<dbReference type="PANTHER" id="PTHR34322">
    <property type="entry name" value="TRANSPOSASE, Y1_TNP DOMAIN-CONTAINING"/>
    <property type="match status" value="1"/>
</dbReference>
<dbReference type="EMBL" id="QWGR01000016">
    <property type="protein sequence ID" value="RIJ46269.1"/>
    <property type="molecule type" value="Genomic_DNA"/>
</dbReference>
<dbReference type="InterPro" id="IPR036515">
    <property type="entry name" value="Transposase_17_sf"/>
</dbReference>
<name>A0A399STS9_9BACT</name>
<protein>
    <recommendedName>
        <fullName evidence="1">Transposase IS200-like domain-containing protein</fullName>
    </recommendedName>
</protein>
<gene>
    <name evidence="2" type="ORF">D1614_20075</name>
</gene>
<dbReference type="RefSeq" id="WP_119439773.1">
    <property type="nucleotide sequence ID" value="NZ_QWGR01000016.1"/>
</dbReference>
<dbReference type="Gene3D" id="3.30.70.1290">
    <property type="entry name" value="Transposase IS200-like"/>
    <property type="match status" value="1"/>
</dbReference>
<dbReference type="PANTHER" id="PTHR34322:SF2">
    <property type="entry name" value="TRANSPOSASE IS200-LIKE DOMAIN-CONTAINING PROTEIN"/>
    <property type="match status" value="1"/>
</dbReference>
<dbReference type="Proteomes" id="UP000265926">
    <property type="component" value="Unassembled WGS sequence"/>
</dbReference>
<dbReference type="GO" id="GO:0004803">
    <property type="term" value="F:transposase activity"/>
    <property type="evidence" value="ECO:0007669"/>
    <property type="project" value="InterPro"/>
</dbReference>
<sequence>MPSIKTLTPILAGGYYHIFNRGANRQNIFYTSANYDYFLNLLHKFLSDYVHFPAYALLPNHFHLVLKIKTELFSEERGNRSLKEENGSLKSVTDEEQIGREVVRQLKRMFITYAMAINKQENRSGNLFDPKYKRLEICDQSYLEYAIFYTHFNPEKHGIANNFSSYKAILGNGRTKMDRKLILDLFEGKESFVDYHEGWHEERKEITLE</sequence>